<sequence length="1197" mass="133986">MIASTSNPYVVVPRRVKRVKRRRAKPRVLSFASLDDLYTGGLVASQSLPSVALPMHYLHQKLAESISFISATIDSIEEFVACSTNNLSTLPNKMKSYAPVFTVLFDFNGNGPEQLTVKKNDQVRVLGYNKGGEWTEAVLYQVRNGNSQRKVGQVGWVPSNFIAPLHCLDRYSWYHGKISRGEAEYILGSGITGSFLVRESETSIGHYSISVRYEGRVYHYRINVDSISEKLYITQDFKFGTLPELVHHHSVTADGLICTLTYAATKKDKTNTLYSLSPTQPDEWEIDRREIVMHDKLGGGQYGDVYEGYWKRYQKTVAVKALKEDVMPLHEFLAEAALMKVLHHRNLVSLIGVCTREAPFFIITEFMSCGNLLEYLRKTDKAVLPMPTLMQMATQIASGMAYLESRHFIHRDLAARNCLVGPNNVVKIADFGLARFMREDTYTAHAGAKFPIKWTAPEGLAYNTFSSKSDVWAYGILLWEIASYGMAPYPGVELSNVYGLLEKGFRMDVPTGCPDSVYRLMLQCWNWSPSDRPRFHDIYNNLDRLFPYDGNEEGNDSHNLDPKYPSSAEAGRPSSRNCTNRNSGMMFSNEPIINSRNSDMGMTMSSFRDTCAVSPRQSRMSAPTPPQQSAKPKLLKSVLSSNARDRSSVSSMDDSGEITPLAEKNVRKAVSRLGGTMPKEQRIGAYLDSMRKVDRWNEGADADTEGAASSSMSRTVSDDSLDVLPLPDTMSSSAYGKAADNSQSAVLKEMRSKLKKRAGSYYDRETTRDVSEADIYKPETPKPYEHDVQSVDSFSSSQNQNRGDGADIVTRNRFANEYRESDQPSSNNESSPPTPPSRNTSGAIAKTPEESNGSKQAVNRKVELKKMEAAPSAEGELKARIRNLRHVSKDESEKSMSSPDESPREITLPIGSSKEPSEKAKVRLLVTQKVSPLQHHRPFSLQCPNNSTSSGGAQSESHDVSESSSSSSLYGFPALQDKDKKRLEDRSTNSLQRPKNTPQKAVSSILKDEAGGMVRAHSLRDITSKFEQLGSQSDAEKKAKAENPPKRPERKSEKRFSMMESEGQDHVKPVVPKRTSRVGQESEIDNEPVSKEIIVSLSRNVENMIRECESSYSPRHVRDQNFIKLHDAMQAFQTKCSIYAEQISPHSKFRFKELLTQFEAFNNRLRCSASPTTNFVDSKVFSSLEEILNQIMALINR</sequence>
<feature type="compositionally biased region" description="Low complexity" evidence="15">
    <location>
        <begin position="790"/>
        <end position="801"/>
    </location>
</feature>
<dbReference type="PROSITE" id="PS00109">
    <property type="entry name" value="PROTEIN_KINASE_TYR"/>
    <property type="match status" value="1"/>
</dbReference>
<evidence type="ECO:0000256" key="9">
    <source>
        <dbReference type="ARBA" id="ARBA00023137"/>
    </source>
</evidence>
<dbReference type="OrthoDB" id="98077at2759"/>
<name>A0A8S1F2M8_9PELO</name>
<dbReference type="EMBL" id="CADEPM010000010">
    <property type="protein sequence ID" value="CAB3410185.1"/>
    <property type="molecule type" value="Genomic_DNA"/>
</dbReference>
<gene>
    <name evidence="19" type="ORF">CBOVIS_LOCUS11743</name>
</gene>
<keyword evidence="8 11" id="KW-0727">SH2 domain</keyword>
<dbReference type="SMART" id="SM00252">
    <property type="entry name" value="SH2"/>
    <property type="match status" value="1"/>
</dbReference>
<dbReference type="SMART" id="SM00326">
    <property type="entry name" value="SH3"/>
    <property type="match status" value="1"/>
</dbReference>
<dbReference type="GO" id="GO:0005737">
    <property type="term" value="C:cytoplasm"/>
    <property type="evidence" value="ECO:0007669"/>
    <property type="project" value="UniProtKB-SubCell"/>
</dbReference>
<evidence type="ECO:0000256" key="8">
    <source>
        <dbReference type="ARBA" id="ARBA00022999"/>
    </source>
</evidence>
<dbReference type="GO" id="GO:0023052">
    <property type="term" value="P:signaling"/>
    <property type="evidence" value="ECO:0007669"/>
    <property type="project" value="UniProtKB-ARBA"/>
</dbReference>
<dbReference type="InterPro" id="IPR011009">
    <property type="entry name" value="Kinase-like_dom_sf"/>
</dbReference>
<dbReference type="InterPro" id="IPR036028">
    <property type="entry name" value="SH3-like_dom_sf"/>
</dbReference>
<evidence type="ECO:0000313" key="19">
    <source>
        <dbReference type="EMBL" id="CAB3410185.1"/>
    </source>
</evidence>
<evidence type="ECO:0000256" key="5">
    <source>
        <dbReference type="ARBA" id="ARBA00022741"/>
    </source>
</evidence>
<evidence type="ECO:0000256" key="10">
    <source>
        <dbReference type="ARBA" id="ARBA00051245"/>
    </source>
</evidence>
<evidence type="ECO:0000256" key="14">
    <source>
        <dbReference type="RuleBase" id="RU362096"/>
    </source>
</evidence>
<evidence type="ECO:0000259" key="18">
    <source>
        <dbReference type="PROSITE" id="PS50011"/>
    </source>
</evidence>
<feature type="binding site" evidence="13">
    <location>
        <position position="320"/>
    </location>
    <ligand>
        <name>ATP</name>
        <dbReference type="ChEBI" id="CHEBI:30616"/>
    </ligand>
</feature>
<feature type="region of interest" description="Disordered" evidence="15">
    <location>
        <begin position="553"/>
        <end position="660"/>
    </location>
</feature>
<dbReference type="Gene3D" id="2.30.30.40">
    <property type="entry name" value="SH3 Domains"/>
    <property type="match status" value="1"/>
</dbReference>
<evidence type="ECO:0000256" key="6">
    <source>
        <dbReference type="ARBA" id="ARBA00022777"/>
    </source>
</evidence>
<dbReference type="Gene3D" id="3.30.505.10">
    <property type="entry name" value="SH2 domain"/>
    <property type="match status" value="1"/>
</dbReference>
<keyword evidence="4 14" id="KW-0808">Transferase</keyword>
<dbReference type="PRINTS" id="PR00401">
    <property type="entry name" value="SH2DOMAIN"/>
</dbReference>
<dbReference type="PROSITE" id="PS50002">
    <property type="entry name" value="SH3"/>
    <property type="match status" value="1"/>
</dbReference>
<evidence type="ECO:0000256" key="7">
    <source>
        <dbReference type="ARBA" id="ARBA00022840"/>
    </source>
</evidence>
<dbReference type="InterPro" id="IPR015015">
    <property type="entry name" value="F-actin-binding"/>
</dbReference>
<evidence type="ECO:0000256" key="3">
    <source>
        <dbReference type="ARBA" id="ARBA00022490"/>
    </source>
</evidence>
<feature type="region of interest" description="Disordered" evidence="15">
    <location>
        <begin position="1027"/>
        <end position="1084"/>
    </location>
</feature>
<feature type="compositionally biased region" description="Polar residues" evidence="15">
    <location>
        <begin position="574"/>
        <end position="608"/>
    </location>
</feature>
<dbReference type="SUPFAM" id="SSF56112">
    <property type="entry name" value="Protein kinase-like (PK-like)"/>
    <property type="match status" value="1"/>
</dbReference>
<dbReference type="Pfam" id="PF08919">
    <property type="entry name" value="F_actin_bind"/>
    <property type="match status" value="1"/>
</dbReference>
<feature type="compositionally biased region" description="Basic and acidic residues" evidence="15">
    <location>
        <begin position="976"/>
        <end position="987"/>
    </location>
</feature>
<dbReference type="InterPro" id="IPR017441">
    <property type="entry name" value="Protein_kinase_ATP_BS"/>
</dbReference>
<keyword evidence="5 13" id="KW-0547">Nucleotide-binding</keyword>
<evidence type="ECO:0000256" key="2">
    <source>
        <dbReference type="ARBA" id="ARBA00022443"/>
    </source>
</evidence>
<organism evidence="19 20">
    <name type="scientific">Caenorhabditis bovis</name>
    <dbReference type="NCBI Taxonomy" id="2654633"/>
    <lineage>
        <taxon>Eukaryota</taxon>
        <taxon>Metazoa</taxon>
        <taxon>Ecdysozoa</taxon>
        <taxon>Nematoda</taxon>
        <taxon>Chromadorea</taxon>
        <taxon>Rhabditida</taxon>
        <taxon>Rhabditina</taxon>
        <taxon>Rhabditomorpha</taxon>
        <taxon>Rhabditoidea</taxon>
        <taxon>Rhabditidae</taxon>
        <taxon>Peloderinae</taxon>
        <taxon>Caenorhabditis</taxon>
    </lineage>
</organism>
<dbReference type="GO" id="GO:0007154">
    <property type="term" value="P:cell communication"/>
    <property type="evidence" value="ECO:0007669"/>
    <property type="project" value="UniProtKB-ARBA"/>
</dbReference>
<feature type="domain" description="SH2" evidence="16">
    <location>
        <begin position="173"/>
        <end position="264"/>
    </location>
</feature>
<dbReference type="InterPro" id="IPR001452">
    <property type="entry name" value="SH3_domain"/>
</dbReference>
<dbReference type="InterPro" id="IPR008266">
    <property type="entry name" value="Tyr_kinase_AS"/>
</dbReference>
<comment type="similarity">
    <text evidence="14">Belongs to the protein kinase superfamily. Tyr protein kinase family.</text>
</comment>
<protein>
    <recommendedName>
        <fullName evidence="14">Tyrosine-protein kinase</fullName>
        <ecNumber evidence="14">2.7.10.2</ecNumber>
    </recommendedName>
</protein>
<feature type="region of interest" description="Disordered" evidence="15">
    <location>
        <begin position="755"/>
        <end position="1009"/>
    </location>
</feature>
<dbReference type="EC" id="2.7.10.2" evidence="14"/>
<evidence type="ECO:0000256" key="11">
    <source>
        <dbReference type="PROSITE-ProRule" id="PRU00191"/>
    </source>
</evidence>
<dbReference type="Pfam" id="PF00017">
    <property type="entry name" value="SH2"/>
    <property type="match status" value="1"/>
</dbReference>
<feature type="region of interest" description="Disordered" evidence="15">
    <location>
        <begin position="700"/>
        <end position="722"/>
    </location>
</feature>
<dbReference type="InterPro" id="IPR000980">
    <property type="entry name" value="SH2"/>
</dbReference>
<dbReference type="InterPro" id="IPR050198">
    <property type="entry name" value="Non-receptor_tyrosine_kinases"/>
</dbReference>
<feature type="compositionally biased region" description="Polar residues" evidence="15">
    <location>
        <begin position="942"/>
        <end position="954"/>
    </location>
</feature>
<evidence type="ECO:0000313" key="20">
    <source>
        <dbReference type="Proteomes" id="UP000494206"/>
    </source>
</evidence>
<dbReference type="InterPro" id="IPR001245">
    <property type="entry name" value="Ser-Thr/Tyr_kinase_cat_dom"/>
</dbReference>
<feature type="compositionally biased region" description="Polar residues" evidence="15">
    <location>
        <begin position="988"/>
        <end position="1002"/>
    </location>
</feature>
<dbReference type="InterPro" id="IPR035837">
    <property type="entry name" value="ABL_SH2"/>
</dbReference>
<reference evidence="19 20" key="1">
    <citation type="submission" date="2020-04" db="EMBL/GenBank/DDBJ databases">
        <authorList>
            <person name="Laetsch R D."/>
            <person name="Stevens L."/>
            <person name="Kumar S."/>
            <person name="Blaxter L. M."/>
        </authorList>
    </citation>
    <scope>NUCLEOTIDE SEQUENCE [LARGE SCALE GENOMIC DNA]</scope>
</reference>
<dbReference type="SMART" id="SM00219">
    <property type="entry name" value="TyrKc"/>
    <property type="match status" value="1"/>
</dbReference>
<keyword evidence="20" id="KW-1185">Reference proteome</keyword>
<evidence type="ECO:0000259" key="17">
    <source>
        <dbReference type="PROSITE" id="PS50002"/>
    </source>
</evidence>
<dbReference type="InterPro" id="IPR020635">
    <property type="entry name" value="Tyr_kinase_cat_dom"/>
</dbReference>
<feature type="compositionally biased region" description="Basic and acidic residues" evidence="15">
    <location>
        <begin position="762"/>
        <end position="789"/>
    </location>
</feature>
<evidence type="ECO:0000256" key="4">
    <source>
        <dbReference type="ARBA" id="ARBA00022679"/>
    </source>
</evidence>
<dbReference type="Gene3D" id="1.10.510.10">
    <property type="entry name" value="Transferase(Phosphotransferase) domain 1"/>
    <property type="match status" value="1"/>
</dbReference>
<evidence type="ECO:0000256" key="1">
    <source>
        <dbReference type="ARBA" id="ARBA00004496"/>
    </source>
</evidence>
<evidence type="ECO:0000259" key="16">
    <source>
        <dbReference type="PROSITE" id="PS50001"/>
    </source>
</evidence>
<accession>A0A8S1F2M8</accession>
<proteinExistence type="inferred from homology"/>
<dbReference type="SUPFAM" id="SSF55550">
    <property type="entry name" value="SH2 domain"/>
    <property type="match status" value="1"/>
</dbReference>
<feature type="compositionally biased region" description="Basic and acidic residues" evidence="15">
    <location>
        <begin position="1034"/>
        <end position="1068"/>
    </location>
</feature>
<dbReference type="GO" id="GO:0004715">
    <property type="term" value="F:non-membrane spanning protein tyrosine kinase activity"/>
    <property type="evidence" value="ECO:0007669"/>
    <property type="project" value="UniProtKB-EC"/>
</dbReference>
<feature type="domain" description="SH3" evidence="17">
    <location>
        <begin position="96"/>
        <end position="167"/>
    </location>
</feature>
<dbReference type="Proteomes" id="UP000494206">
    <property type="component" value="Unassembled WGS sequence"/>
</dbReference>
<dbReference type="Pfam" id="PF07714">
    <property type="entry name" value="PK_Tyr_Ser-Thr"/>
    <property type="match status" value="1"/>
</dbReference>
<comment type="caution">
    <text evidence="19">The sequence shown here is derived from an EMBL/GenBank/DDBJ whole genome shotgun (WGS) entry which is preliminary data.</text>
</comment>
<keyword evidence="6 14" id="KW-0418">Kinase</keyword>
<feature type="compositionally biased region" description="Low complexity" evidence="15">
    <location>
        <begin position="824"/>
        <end position="841"/>
    </location>
</feature>
<dbReference type="Pfam" id="PF07653">
    <property type="entry name" value="SH3_2"/>
    <property type="match status" value="1"/>
</dbReference>
<dbReference type="SMART" id="SM00808">
    <property type="entry name" value="FABD"/>
    <property type="match status" value="1"/>
</dbReference>
<keyword evidence="2 12" id="KW-0728">SH3 domain</keyword>
<dbReference type="PANTHER" id="PTHR24418">
    <property type="entry name" value="TYROSINE-PROTEIN KINASE"/>
    <property type="match status" value="1"/>
</dbReference>
<dbReference type="GO" id="GO:0005524">
    <property type="term" value="F:ATP binding"/>
    <property type="evidence" value="ECO:0007669"/>
    <property type="project" value="UniProtKB-UniRule"/>
</dbReference>
<comment type="catalytic activity">
    <reaction evidence="10 14">
        <text>L-tyrosyl-[protein] + ATP = O-phospho-L-tyrosyl-[protein] + ADP + H(+)</text>
        <dbReference type="Rhea" id="RHEA:10596"/>
        <dbReference type="Rhea" id="RHEA-COMP:10136"/>
        <dbReference type="Rhea" id="RHEA-COMP:20101"/>
        <dbReference type="ChEBI" id="CHEBI:15378"/>
        <dbReference type="ChEBI" id="CHEBI:30616"/>
        <dbReference type="ChEBI" id="CHEBI:46858"/>
        <dbReference type="ChEBI" id="CHEBI:61978"/>
        <dbReference type="ChEBI" id="CHEBI:456216"/>
        <dbReference type="EC" id="2.7.10.2"/>
    </reaction>
</comment>
<dbReference type="CDD" id="cd09935">
    <property type="entry name" value="SH2_ABL"/>
    <property type="match status" value="1"/>
</dbReference>
<keyword evidence="3" id="KW-0963">Cytoplasm</keyword>
<dbReference type="InterPro" id="IPR036860">
    <property type="entry name" value="SH2_dom_sf"/>
</dbReference>
<feature type="domain" description="Protein kinase" evidence="18">
    <location>
        <begin position="291"/>
        <end position="546"/>
    </location>
</feature>
<evidence type="ECO:0000256" key="13">
    <source>
        <dbReference type="PROSITE-ProRule" id="PRU10141"/>
    </source>
</evidence>
<evidence type="ECO:0000256" key="15">
    <source>
        <dbReference type="SAM" id="MobiDB-lite"/>
    </source>
</evidence>
<dbReference type="InterPro" id="IPR000719">
    <property type="entry name" value="Prot_kinase_dom"/>
</dbReference>
<dbReference type="PROSITE" id="PS50011">
    <property type="entry name" value="PROTEIN_KINASE_DOM"/>
    <property type="match status" value="1"/>
</dbReference>
<evidence type="ECO:0000256" key="12">
    <source>
        <dbReference type="PROSITE-ProRule" id="PRU00192"/>
    </source>
</evidence>
<dbReference type="FunFam" id="3.30.200.20:FF:000037">
    <property type="entry name" value="Tyrosine-protein kinase"/>
    <property type="match status" value="1"/>
</dbReference>
<keyword evidence="7 13" id="KW-0067">ATP-binding</keyword>
<dbReference type="CDD" id="cd11850">
    <property type="entry name" value="SH3_Abl"/>
    <property type="match status" value="1"/>
</dbReference>
<dbReference type="PROSITE" id="PS50001">
    <property type="entry name" value="SH2"/>
    <property type="match status" value="1"/>
</dbReference>
<comment type="subcellular location">
    <subcellularLocation>
        <location evidence="1">Cytoplasm</location>
    </subcellularLocation>
</comment>
<dbReference type="SUPFAM" id="SSF50044">
    <property type="entry name" value="SH3-domain"/>
    <property type="match status" value="1"/>
</dbReference>
<dbReference type="Gene3D" id="1.20.120.330">
    <property type="entry name" value="Nucleotidyltransferases domain 2"/>
    <property type="match status" value="1"/>
</dbReference>
<dbReference type="PRINTS" id="PR00109">
    <property type="entry name" value="TYRKINASE"/>
</dbReference>
<dbReference type="FunFam" id="3.30.505.10:FF:000004">
    <property type="entry name" value="Tyrosine-protein kinase"/>
    <property type="match status" value="1"/>
</dbReference>
<dbReference type="PROSITE" id="PS00107">
    <property type="entry name" value="PROTEIN_KINASE_ATP"/>
    <property type="match status" value="1"/>
</dbReference>
<dbReference type="FunFam" id="1.10.510.10:FF:000630">
    <property type="entry name" value="Tyrosine-protein kinase"/>
    <property type="match status" value="1"/>
</dbReference>
<keyword evidence="9 14" id="KW-0829">Tyrosine-protein kinase</keyword>
<dbReference type="AlphaFoldDB" id="A0A8S1F2M8"/>